<dbReference type="NCBIfam" id="TIGR00231">
    <property type="entry name" value="small_GTP"/>
    <property type="match status" value="1"/>
</dbReference>
<dbReference type="Gene3D" id="3.30.1360.120">
    <property type="entry name" value="Probable tRNA modification gtpase trme, domain 1"/>
    <property type="match status" value="1"/>
</dbReference>
<feature type="binding site" evidence="6">
    <location>
        <begin position="276"/>
        <end position="279"/>
    </location>
    <ligand>
        <name>GTP</name>
        <dbReference type="ChEBI" id="CHEBI:37565"/>
    </ligand>
</feature>
<dbReference type="PROSITE" id="PS51709">
    <property type="entry name" value="G_TRME"/>
    <property type="match status" value="1"/>
</dbReference>
<evidence type="ECO:0000256" key="4">
    <source>
        <dbReference type="ARBA" id="ARBA00022958"/>
    </source>
</evidence>
<dbReference type="Pfam" id="PF10396">
    <property type="entry name" value="TrmE_N"/>
    <property type="match status" value="1"/>
</dbReference>
<evidence type="ECO:0000256" key="1">
    <source>
        <dbReference type="ARBA" id="ARBA00011043"/>
    </source>
</evidence>
<dbReference type="InterPro" id="IPR004520">
    <property type="entry name" value="GTPase_MnmE"/>
</dbReference>
<feature type="binding site" evidence="6">
    <location>
        <begin position="251"/>
        <end position="257"/>
    </location>
    <ligand>
        <name>GTP</name>
        <dbReference type="ChEBI" id="CHEBI:37565"/>
    </ligand>
</feature>
<feature type="binding site" evidence="6">
    <location>
        <position position="87"/>
    </location>
    <ligand>
        <name>(6S)-5-formyl-5,6,7,8-tetrahydrofolate</name>
        <dbReference type="ChEBI" id="CHEBI:57457"/>
    </ligand>
</feature>
<feature type="binding site" evidence="6">
    <location>
        <position position="253"/>
    </location>
    <ligand>
        <name>K(+)</name>
        <dbReference type="ChEBI" id="CHEBI:29103"/>
    </ligand>
</feature>
<dbReference type="InterPro" id="IPR027368">
    <property type="entry name" value="MnmE_dom2"/>
</dbReference>
<dbReference type="InterPro" id="IPR027266">
    <property type="entry name" value="TrmE/GcvT-like"/>
</dbReference>
<feature type="binding site" evidence="6">
    <location>
        <begin position="232"/>
        <end position="237"/>
    </location>
    <ligand>
        <name>GTP</name>
        <dbReference type="ChEBI" id="CHEBI:37565"/>
    </ligand>
</feature>
<comment type="cofactor">
    <cofactor evidence="6">
        <name>K(+)</name>
        <dbReference type="ChEBI" id="CHEBI:29103"/>
    </cofactor>
    <text evidence="6">Binds 1 potassium ion per subunit.</text>
</comment>
<feature type="binding site" evidence="6">
    <location>
        <position position="126"/>
    </location>
    <ligand>
        <name>(6S)-5-formyl-5,6,7,8-tetrahydrofolate</name>
        <dbReference type="ChEBI" id="CHEBI:57457"/>
    </ligand>
</feature>
<sequence>MDFDTITAIATALGEASISVVRVSGPSAAQVCERIVRTKSGKSVHFEGDRKVIYGQVVHPASSDVIDEGLILWMPGPHSYTAEDVVELQVHGGVQLVQNVLEAVLAAGARMAEPGEFTKRAFLNGRIDLSQAEAVMDLIRAKTDFAGKVALQQVKGRFRDEIRAMRKELIALQAHVEVTIDYPEHDVEDVACRQVLETGASLLQRIDKLIASANVGRILRDGIATAIVGRPNVGKSSLLNAMLRSDRAIVTDIPGTTRDVLEEYVNVHGIPLKLVDTAGIRETEDIVERIGVDKSRQSIEDAELVLVVLDGSVPPTAEDDAMIEDTKAVRRIFVVNKVDKGIDPAFETWLSNYSAAAVVQISAKEEMYITELENNIARVIQADVSIERDSTYMTNARQKNLLEVARTDLINAMDAADAGATLDLIAVALQSTYEELGLVIGEETGEDLLDEIFSRFCLGK</sequence>
<evidence type="ECO:0000256" key="6">
    <source>
        <dbReference type="HAMAP-Rule" id="MF_00379"/>
    </source>
</evidence>
<dbReference type="NCBIfam" id="TIGR00450">
    <property type="entry name" value="mnmE_trmE_thdF"/>
    <property type="match status" value="1"/>
</dbReference>
<keyword evidence="6" id="KW-0479">Metal-binding</keyword>
<dbReference type="NCBIfam" id="NF003661">
    <property type="entry name" value="PRK05291.1-3"/>
    <property type="match status" value="1"/>
</dbReference>
<keyword evidence="2 6" id="KW-0819">tRNA processing</keyword>
<dbReference type="Pfam" id="PF01926">
    <property type="entry name" value="MMR_HSR1"/>
    <property type="match status" value="1"/>
</dbReference>
<dbReference type="HAMAP" id="MF_00379">
    <property type="entry name" value="GTPase_MnmE"/>
    <property type="match status" value="1"/>
</dbReference>
<feature type="binding site" evidence="6">
    <location>
        <position position="460"/>
    </location>
    <ligand>
        <name>(6S)-5-formyl-5,6,7,8-tetrahydrofolate</name>
        <dbReference type="ChEBI" id="CHEBI:57457"/>
    </ligand>
</feature>
<dbReference type="InterPro" id="IPR027417">
    <property type="entry name" value="P-loop_NTPase"/>
</dbReference>
<dbReference type="GO" id="GO:0016787">
    <property type="term" value="F:hydrolase activity"/>
    <property type="evidence" value="ECO:0007669"/>
    <property type="project" value="UniProtKB-KW"/>
</dbReference>
<dbReference type="Gene3D" id="3.40.50.300">
    <property type="entry name" value="P-loop containing nucleotide triphosphate hydrolases"/>
    <property type="match status" value="1"/>
</dbReference>
<name>A0ABY6Z306_9BACL</name>
<dbReference type="InterPro" id="IPR031168">
    <property type="entry name" value="G_TrmE"/>
</dbReference>
<dbReference type="Gene3D" id="1.20.120.430">
    <property type="entry name" value="tRNA modification GTPase MnmE domain 2"/>
    <property type="match status" value="1"/>
</dbReference>
<dbReference type="SUPFAM" id="SSF52540">
    <property type="entry name" value="P-loop containing nucleoside triphosphate hydrolases"/>
    <property type="match status" value="1"/>
</dbReference>
<dbReference type="CDD" id="cd04164">
    <property type="entry name" value="trmE"/>
    <property type="match status" value="1"/>
</dbReference>
<dbReference type="EMBL" id="CP104064">
    <property type="protein sequence ID" value="WAH37003.1"/>
    <property type="molecule type" value="Genomic_DNA"/>
</dbReference>
<feature type="binding site" evidence="6">
    <location>
        <position position="256"/>
    </location>
    <ligand>
        <name>K(+)</name>
        <dbReference type="ChEBI" id="CHEBI:29103"/>
    </ligand>
</feature>
<keyword evidence="5 6" id="KW-0342">GTP-binding</keyword>
<evidence type="ECO:0000256" key="7">
    <source>
        <dbReference type="RuleBase" id="RU003313"/>
    </source>
</evidence>
<evidence type="ECO:0000313" key="9">
    <source>
        <dbReference type="EMBL" id="WAH37003.1"/>
    </source>
</evidence>
<dbReference type="SUPFAM" id="SSF116878">
    <property type="entry name" value="TrmE connector domain"/>
    <property type="match status" value="1"/>
</dbReference>
<reference evidence="9" key="1">
    <citation type="submission" date="2022-08" db="EMBL/GenBank/DDBJ databases">
        <title>Alicyclobacillus dauci DSM2870, complete genome.</title>
        <authorList>
            <person name="Wang Q."/>
            <person name="Cai R."/>
            <person name="Wang Z."/>
        </authorList>
    </citation>
    <scope>NUCLEOTIDE SEQUENCE</scope>
    <source>
        <strain evidence="9">DSM 28700</strain>
    </source>
</reference>
<keyword evidence="6" id="KW-0963">Cytoplasm</keyword>
<evidence type="ECO:0000256" key="5">
    <source>
        <dbReference type="ARBA" id="ARBA00023134"/>
    </source>
</evidence>
<dbReference type="InterPro" id="IPR006073">
    <property type="entry name" value="GTP-bd"/>
</dbReference>
<keyword evidence="10" id="KW-1185">Reference proteome</keyword>
<comment type="caution">
    <text evidence="6">Lacks conserved residue(s) required for the propagation of feature annotation.</text>
</comment>
<dbReference type="InterPro" id="IPR025867">
    <property type="entry name" value="MnmE_helical"/>
</dbReference>
<comment type="similarity">
    <text evidence="1 6 7">Belongs to the TRAFAC class TrmE-Era-EngA-EngB-Septin-like GTPase superfamily. TrmE GTPase family.</text>
</comment>
<dbReference type="InterPro" id="IPR018948">
    <property type="entry name" value="GTP-bd_TrmE_N"/>
</dbReference>
<feature type="domain" description="TrmE-type G" evidence="8">
    <location>
        <begin position="222"/>
        <end position="381"/>
    </location>
</feature>
<dbReference type="Proteomes" id="UP001164803">
    <property type="component" value="Chromosome"/>
</dbReference>
<proteinExistence type="inferred from homology"/>
<feature type="binding site" evidence="6">
    <location>
        <position position="236"/>
    </location>
    <ligand>
        <name>Mg(2+)</name>
        <dbReference type="ChEBI" id="CHEBI:18420"/>
    </ligand>
</feature>
<evidence type="ECO:0000256" key="3">
    <source>
        <dbReference type="ARBA" id="ARBA00022741"/>
    </source>
</evidence>
<dbReference type="PANTHER" id="PTHR42714:SF2">
    <property type="entry name" value="TRNA MODIFICATION GTPASE GTPBP3, MITOCHONDRIAL"/>
    <property type="match status" value="1"/>
</dbReference>
<comment type="subunit">
    <text evidence="6">Homodimer. Heterotetramer of two MnmE and two MnmG subunits.</text>
</comment>
<dbReference type="CDD" id="cd14858">
    <property type="entry name" value="TrmE_N"/>
    <property type="match status" value="1"/>
</dbReference>
<feature type="binding site" evidence="6">
    <location>
        <position position="232"/>
    </location>
    <ligand>
        <name>K(+)</name>
        <dbReference type="ChEBI" id="CHEBI:29103"/>
    </ligand>
</feature>
<keyword evidence="6" id="KW-0460">Magnesium</keyword>
<evidence type="ECO:0000313" key="10">
    <source>
        <dbReference type="Proteomes" id="UP001164803"/>
    </source>
</evidence>
<organism evidence="9 10">
    <name type="scientific">Alicyclobacillus dauci</name>
    <dbReference type="NCBI Taxonomy" id="1475485"/>
    <lineage>
        <taxon>Bacteria</taxon>
        <taxon>Bacillati</taxon>
        <taxon>Bacillota</taxon>
        <taxon>Bacilli</taxon>
        <taxon>Bacillales</taxon>
        <taxon>Alicyclobacillaceae</taxon>
        <taxon>Alicyclobacillus</taxon>
    </lineage>
</organism>
<evidence type="ECO:0000256" key="2">
    <source>
        <dbReference type="ARBA" id="ARBA00022694"/>
    </source>
</evidence>
<keyword evidence="4 6" id="KW-0630">Potassium</keyword>
<evidence type="ECO:0000259" key="8">
    <source>
        <dbReference type="PROSITE" id="PS51709"/>
    </source>
</evidence>
<dbReference type="Pfam" id="PF12631">
    <property type="entry name" value="MnmE_helical"/>
    <property type="match status" value="1"/>
</dbReference>
<dbReference type="RefSeq" id="WP_268044432.1">
    <property type="nucleotide sequence ID" value="NZ_CP104064.1"/>
</dbReference>
<gene>
    <name evidence="6 9" type="primary">mnmE</name>
    <name evidence="6" type="synonym">trmE</name>
    <name evidence="9" type="ORF">NZD86_23080</name>
</gene>
<comment type="function">
    <text evidence="6">Exhibits a very high intrinsic GTPase hydrolysis rate. Involved in the addition of a carboxymethylaminomethyl (cmnm) group at the wobble position (U34) of certain tRNAs, forming tRNA-cmnm(5)s(2)U34.</text>
</comment>
<keyword evidence="6 9" id="KW-0378">Hydrolase</keyword>
<comment type="subcellular location">
    <subcellularLocation>
        <location evidence="6">Cytoplasm</location>
    </subcellularLocation>
</comment>
<feature type="binding site" evidence="6">
    <location>
        <position position="257"/>
    </location>
    <ligand>
        <name>Mg(2+)</name>
        <dbReference type="ChEBI" id="CHEBI:18420"/>
    </ligand>
</feature>
<dbReference type="PANTHER" id="PTHR42714">
    <property type="entry name" value="TRNA MODIFICATION GTPASE GTPBP3"/>
    <property type="match status" value="1"/>
</dbReference>
<feature type="binding site" evidence="6">
    <location>
        <position position="251"/>
    </location>
    <ligand>
        <name>K(+)</name>
        <dbReference type="ChEBI" id="CHEBI:29103"/>
    </ligand>
</feature>
<dbReference type="EC" id="3.6.-.-" evidence="6"/>
<accession>A0ABY6Z306</accession>
<protein>
    <recommendedName>
        <fullName evidence="6">tRNA modification GTPase MnmE</fullName>
        <ecNumber evidence="6">3.6.-.-</ecNumber>
    </recommendedName>
</protein>
<feature type="binding site" evidence="6">
    <location>
        <position position="22"/>
    </location>
    <ligand>
        <name>(6S)-5-formyl-5,6,7,8-tetrahydrofolate</name>
        <dbReference type="ChEBI" id="CHEBI:57457"/>
    </ligand>
</feature>
<dbReference type="InterPro" id="IPR005225">
    <property type="entry name" value="Small_GTP-bd"/>
</dbReference>
<dbReference type="PRINTS" id="PR00326">
    <property type="entry name" value="GTP1OBG"/>
</dbReference>
<keyword evidence="3 6" id="KW-0547">Nucleotide-binding</keyword>